<sequence>MHSSRVLVFLTQAVALAAAAPPTVKWTIHKTCYADTDLRDAILVAMDVAKTRAKEVADKILDTKNDKVQKAVKLLLGSDNLNDRATKVRDKMALYAGLEGPIGAPSDKKQVAGAIFRDSDEWEKLAKDNDKHYLNFVIYCAPDLVELQDTWNNRYWQDLGRERPLVFASALRDMKLEADSGQWRNPKSKVLGITETDRPGDRDKDGTPKGDLKKIAETITLHPLWLRDMKDHAYDLLTAEKLNDIKKPSAWSKFMQHGKSEGPAARPIDGLMGLEGTIHHETFHLTSFGKLKDTPEGAEAYDWVNNQKNKNIENPDLLALLALIVDLVENKSCKINERGEVTPPS</sequence>
<comment type="caution">
    <text evidence="3">The sequence shown here is derived from an EMBL/GenBank/DDBJ whole genome shotgun (WGS) entry which is preliminary data.</text>
</comment>
<keyword evidence="4" id="KW-1185">Reference proteome</keyword>
<feature type="compositionally biased region" description="Basic and acidic residues" evidence="1">
    <location>
        <begin position="195"/>
        <end position="210"/>
    </location>
</feature>
<name>A0AB34FYG8_9HYPO</name>
<dbReference type="AlphaFoldDB" id="A0AB34FYG8"/>
<dbReference type="EMBL" id="JAQHRD010000002">
    <property type="protein sequence ID" value="KAJ6443959.1"/>
    <property type="molecule type" value="Genomic_DNA"/>
</dbReference>
<feature type="chain" id="PRO_5044318900" evidence="2">
    <location>
        <begin position="20"/>
        <end position="345"/>
    </location>
</feature>
<evidence type="ECO:0000313" key="3">
    <source>
        <dbReference type="EMBL" id="KAJ6443959.1"/>
    </source>
</evidence>
<evidence type="ECO:0000313" key="4">
    <source>
        <dbReference type="Proteomes" id="UP001163105"/>
    </source>
</evidence>
<proteinExistence type="predicted"/>
<gene>
    <name evidence="3" type="ORF">O9K51_02352</name>
</gene>
<keyword evidence="2" id="KW-0732">Signal</keyword>
<reference evidence="3" key="1">
    <citation type="submission" date="2023-01" db="EMBL/GenBank/DDBJ databases">
        <title>The growth and conidiation of Purpureocillium lavendulum are regulated by nitrogen source and histone H3K14 acetylation.</title>
        <authorList>
            <person name="Tang P."/>
            <person name="Han J."/>
            <person name="Zhang C."/>
            <person name="Tang P."/>
            <person name="Qi F."/>
            <person name="Zhang K."/>
            <person name="Liang L."/>
        </authorList>
    </citation>
    <scope>NUCLEOTIDE SEQUENCE</scope>
    <source>
        <strain evidence="3">YMF1.00683</strain>
    </source>
</reference>
<organism evidence="3 4">
    <name type="scientific">Purpureocillium lavendulum</name>
    <dbReference type="NCBI Taxonomy" id="1247861"/>
    <lineage>
        <taxon>Eukaryota</taxon>
        <taxon>Fungi</taxon>
        <taxon>Dikarya</taxon>
        <taxon>Ascomycota</taxon>
        <taxon>Pezizomycotina</taxon>
        <taxon>Sordariomycetes</taxon>
        <taxon>Hypocreomycetidae</taxon>
        <taxon>Hypocreales</taxon>
        <taxon>Ophiocordycipitaceae</taxon>
        <taxon>Purpureocillium</taxon>
    </lineage>
</organism>
<dbReference type="Proteomes" id="UP001163105">
    <property type="component" value="Unassembled WGS sequence"/>
</dbReference>
<feature type="signal peptide" evidence="2">
    <location>
        <begin position="1"/>
        <end position="19"/>
    </location>
</feature>
<feature type="region of interest" description="Disordered" evidence="1">
    <location>
        <begin position="187"/>
        <end position="210"/>
    </location>
</feature>
<accession>A0AB34FYG8</accession>
<protein>
    <submittedName>
        <fullName evidence="3">Boron transporter 1</fullName>
    </submittedName>
</protein>
<evidence type="ECO:0000256" key="2">
    <source>
        <dbReference type="SAM" id="SignalP"/>
    </source>
</evidence>
<evidence type="ECO:0000256" key="1">
    <source>
        <dbReference type="SAM" id="MobiDB-lite"/>
    </source>
</evidence>